<dbReference type="Proteomes" id="UP000199627">
    <property type="component" value="Unassembled WGS sequence"/>
</dbReference>
<name>A0A1H1DT26_9FLAO</name>
<keyword evidence="1" id="KW-0732">Signal</keyword>
<dbReference type="SUPFAM" id="SSF48452">
    <property type="entry name" value="TPR-like"/>
    <property type="match status" value="1"/>
</dbReference>
<sequence length="479" mass="52866">MKKIIIGTLFSALLFNSCNIDDSINTDPNVAYTTTAESVISSAQKSLSDYVNTPSVNENNFRLTMQYWQETTYVNESNYDFVNRNVSNTIWSDNYVAVLNNLNQAKGLVENYIPSASEISTWSVTKKNKLAIIDLLMVYTYQNLVDTFGNIPYSQALQLDAHPLPVYDDGATIYTSLIQKAKADVQSLTTGSSFGVADYYYQGDISKWKKFGNSLLLKLGVAIADSNPTLAQATVIDAIATGVMTSTADNCQLPYQKTSPNYNPLYDALVASGRDDYIAAAPFVNFLIVNSDPRISSYYQLNEDDEYVGQTVGAPGEVDVYSRIGEFAHKPDYPGTIMNYTEVAFYLAEAAARWNTSTPATAYATAVQASMNEWGVSNANITTYLAVHPYNSANWKQSIGLQAWAAFFNQGQTSWNFYRRLDYPVLQAPTTAAQEAGGKVPVRMTYPVREQSVNGTNWAAASSAIGGDKLTTKLFWDKF</sequence>
<dbReference type="RefSeq" id="WP_089756167.1">
    <property type="nucleotide sequence ID" value="NZ_FNKL01000003.1"/>
</dbReference>
<dbReference type="Gene3D" id="1.25.40.390">
    <property type="match status" value="1"/>
</dbReference>
<dbReference type="AlphaFoldDB" id="A0A1H1DT26"/>
<evidence type="ECO:0000313" key="3">
    <source>
        <dbReference type="Proteomes" id="UP000199627"/>
    </source>
</evidence>
<protein>
    <submittedName>
        <fullName evidence="2">Starch-binding associating with outer membrane</fullName>
    </submittedName>
</protein>
<reference evidence="3" key="1">
    <citation type="submission" date="2016-10" db="EMBL/GenBank/DDBJ databases">
        <authorList>
            <person name="Varghese N."/>
            <person name="Submissions S."/>
        </authorList>
    </citation>
    <scope>NUCLEOTIDE SEQUENCE [LARGE SCALE GENOMIC DNA]</scope>
    <source>
        <strain evidence="3">DSM 17072</strain>
    </source>
</reference>
<dbReference type="InterPro" id="IPR041662">
    <property type="entry name" value="SusD-like_2"/>
</dbReference>
<keyword evidence="3" id="KW-1185">Reference proteome</keyword>
<evidence type="ECO:0000256" key="1">
    <source>
        <dbReference type="SAM" id="SignalP"/>
    </source>
</evidence>
<feature type="signal peptide" evidence="1">
    <location>
        <begin position="1"/>
        <end position="20"/>
    </location>
</feature>
<proteinExistence type="predicted"/>
<feature type="chain" id="PRO_5011450406" evidence="1">
    <location>
        <begin position="21"/>
        <end position="479"/>
    </location>
</feature>
<accession>A0A1H1DT26</accession>
<dbReference type="EMBL" id="FNKL01000003">
    <property type="protein sequence ID" value="SDQ79682.1"/>
    <property type="molecule type" value="Genomic_DNA"/>
</dbReference>
<organism evidence="2 3">
    <name type="scientific">Chryseobacterium soldanellicola</name>
    <dbReference type="NCBI Taxonomy" id="311333"/>
    <lineage>
        <taxon>Bacteria</taxon>
        <taxon>Pseudomonadati</taxon>
        <taxon>Bacteroidota</taxon>
        <taxon>Flavobacteriia</taxon>
        <taxon>Flavobacteriales</taxon>
        <taxon>Weeksellaceae</taxon>
        <taxon>Chryseobacterium group</taxon>
        <taxon>Chryseobacterium</taxon>
    </lineage>
</organism>
<dbReference type="STRING" id="311333.SAMN05421664_2625"/>
<evidence type="ECO:0000313" key="2">
    <source>
        <dbReference type="EMBL" id="SDQ79682.1"/>
    </source>
</evidence>
<dbReference type="InterPro" id="IPR011990">
    <property type="entry name" value="TPR-like_helical_dom_sf"/>
</dbReference>
<dbReference type="OrthoDB" id="725917at2"/>
<gene>
    <name evidence="2" type="ORF">SAMN05421664_2625</name>
</gene>
<dbReference type="Pfam" id="PF12771">
    <property type="entry name" value="SusD-like_2"/>
    <property type="match status" value="1"/>
</dbReference>